<evidence type="ECO:0000313" key="5">
    <source>
        <dbReference type="EMBL" id="SMH40301.1"/>
    </source>
</evidence>
<gene>
    <name evidence="5" type="ORF">SAMN06295885_1771</name>
</gene>
<dbReference type="AlphaFoldDB" id="A0A1X7NSV3"/>
<dbReference type="STRING" id="1891671.SAMN06295885_1771"/>
<dbReference type="SUPFAM" id="SSF53822">
    <property type="entry name" value="Periplasmic binding protein-like I"/>
    <property type="match status" value="1"/>
</dbReference>
<dbReference type="CDD" id="cd01392">
    <property type="entry name" value="HTH_LacI"/>
    <property type="match status" value="1"/>
</dbReference>
<dbReference type="SUPFAM" id="SSF47413">
    <property type="entry name" value="lambda repressor-like DNA-binding domains"/>
    <property type="match status" value="1"/>
</dbReference>
<dbReference type="RefSeq" id="WP_085476100.1">
    <property type="nucleotide sequence ID" value="NZ_FXBM01000001.1"/>
</dbReference>
<evidence type="ECO:0000256" key="3">
    <source>
        <dbReference type="ARBA" id="ARBA00023163"/>
    </source>
</evidence>
<reference evidence="6" key="1">
    <citation type="submission" date="2017-04" db="EMBL/GenBank/DDBJ databases">
        <authorList>
            <person name="Varghese N."/>
            <person name="Submissions S."/>
        </authorList>
    </citation>
    <scope>NUCLEOTIDE SEQUENCE [LARGE SCALE GENOMIC DNA]</scope>
    <source>
        <strain evidence="6">VKM Ac-2121</strain>
    </source>
</reference>
<dbReference type="PANTHER" id="PTHR30146:SF109">
    <property type="entry name" value="HTH-TYPE TRANSCRIPTIONAL REGULATOR GALS"/>
    <property type="match status" value="1"/>
</dbReference>
<dbReference type="PROSITE" id="PS00356">
    <property type="entry name" value="HTH_LACI_1"/>
    <property type="match status" value="1"/>
</dbReference>
<keyword evidence="6" id="KW-1185">Reference proteome</keyword>
<dbReference type="Pfam" id="PF00356">
    <property type="entry name" value="LacI"/>
    <property type="match status" value="1"/>
</dbReference>
<dbReference type="EMBL" id="FXBM01000001">
    <property type="protein sequence ID" value="SMH40301.1"/>
    <property type="molecule type" value="Genomic_DNA"/>
</dbReference>
<dbReference type="GO" id="GO:0000976">
    <property type="term" value="F:transcription cis-regulatory region binding"/>
    <property type="evidence" value="ECO:0007669"/>
    <property type="project" value="TreeGrafter"/>
</dbReference>
<keyword evidence="2" id="KW-0238">DNA-binding</keyword>
<accession>A0A1X7NSV3</accession>
<dbReference type="InterPro" id="IPR010982">
    <property type="entry name" value="Lambda_DNA-bd_dom_sf"/>
</dbReference>
<dbReference type="Pfam" id="PF13377">
    <property type="entry name" value="Peripla_BP_3"/>
    <property type="match status" value="1"/>
</dbReference>
<keyword evidence="1" id="KW-0805">Transcription regulation</keyword>
<evidence type="ECO:0000259" key="4">
    <source>
        <dbReference type="PROSITE" id="PS50932"/>
    </source>
</evidence>
<feature type="domain" description="HTH lacI-type" evidence="4">
    <location>
        <begin position="8"/>
        <end position="50"/>
    </location>
</feature>
<keyword evidence="3" id="KW-0804">Transcription</keyword>
<dbReference type="InterPro" id="IPR046335">
    <property type="entry name" value="LacI/GalR-like_sensor"/>
</dbReference>
<dbReference type="GO" id="GO:0003700">
    <property type="term" value="F:DNA-binding transcription factor activity"/>
    <property type="evidence" value="ECO:0007669"/>
    <property type="project" value="TreeGrafter"/>
</dbReference>
<dbReference type="SMART" id="SM00354">
    <property type="entry name" value="HTH_LACI"/>
    <property type="match status" value="1"/>
</dbReference>
<evidence type="ECO:0000313" key="6">
    <source>
        <dbReference type="Proteomes" id="UP000193711"/>
    </source>
</evidence>
<dbReference type="OrthoDB" id="3467214at2"/>
<dbReference type="Gene3D" id="3.40.50.2300">
    <property type="match status" value="2"/>
</dbReference>
<name>A0A1X7NSV3_9MICO</name>
<organism evidence="5 6">
    <name type="scientific">Rathayibacter oskolensis</name>
    <dbReference type="NCBI Taxonomy" id="1891671"/>
    <lineage>
        <taxon>Bacteria</taxon>
        <taxon>Bacillati</taxon>
        <taxon>Actinomycetota</taxon>
        <taxon>Actinomycetes</taxon>
        <taxon>Micrococcales</taxon>
        <taxon>Microbacteriaceae</taxon>
        <taxon>Rathayibacter</taxon>
    </lineage>
</organism>
<dbReference type="Gene3D" id="1.10.260.40">
    <property type="entry name" value="lambda repressor-like DNA-binding domains"/>
    <property type="match status" value="1"/>
</dbReference>
<sequence>MSFPSRRVTLSDVAAATGVSIGTVSKALNNRGQLRGDTRERIVAAARELGLVLPSAVEATPVERRVLTIGLVTSDDIGRFSIPVMWGLEDAFPAETASVLLSNSRGDRVRERHCIDILAARGVDAIVVMTTLTGPRPALPASSVPIVYVMGSSDDPADMSVVVDQTQGVLLALEHVAALGRRDIASVAGPRLDYSARVRAEAVQEHAPAFGLRLVGDRSLYGTWSETWGRQAAQMLRQRVEPIDAVICGSDEIARGVADGFREAGIVVPHDVAVVGFDNWAAAALNSRPALTTIDMNLEELGRAAGARALEAIEGRPRPGIEAHPCQLIVRDST</sequence>
<dbReference type="InterPro" id="IPR028082">
    <property type="entry name" value="Peripla_BP_I"/>
</dbReference>
<dbReference type="PROSITE" id="PS50932">
    <property type="entry name" value="HTH_LACI_2"/>
    <property type="match status" value="1"/>
</dbReference>
<evidence type="ECO:0000256" key="1">
    <source>
        <dbReference type="ARBA" id="ARBA00023015"/>
    </source>
</evidence>
<protein>
    <submittedName>
        <fullName evidence="5">Transcriptional regulator, LacI family</fullName>
    </submittedName>
</protein>
<proteinExistence type="predicted"/>
<dbReference type="Proteomes" id="UP000193711">
    <property type="component" value="Unassembled WGS sequence"/>
</dbReference>
<evidence type="ECO:0000256" key="2">
    <source>
        <dbReference type="ARBA" id="ARBA00023125"/>
    </source>
</evidence>
<dbReference type="PANTHER" id="PTHR30146">
    <property type="entry name" value="LACI-RELATED TRANSCRIPTIONAL REPRESSOR"/>
    <property type="match status" value="1"/>
</dbReference>
<dbReference type="InterPro" id="IPR000843">
    <property type="entry name" value="HTH_LacI"/>
</dbReference>